<accession>A0A2Z6R2D7</accession>
<reference evidence="1 2" key="1">
    <citation type="submission" date="2017-11" db="EMBL/GenBank/DDBJ databases">
        <title>The genome of Rhizophagus clarus HR1 reveals common genetic basis of auxotrophy among arbuscular mycorrhizal fungi.</title>
        <authorList>
            <person name="Kobayashi Y."/>
        </authorList>
    </citation>
    <scope>NUCLEOTIDE SEQUENCE [LARGE SCALE GENOMIC DNA]</scope>
    <source>
        <strain evidence="1 2">HR1</strain>
    </source>
</reference>
<keyword evidence="2" id="KW-1185">Reference proteome</keyword>
<evidence type="ECO:0000313" key="1">
    <source>
        <dbReference type="EMBL" id="GBB96513.1"/>
    </source>
</evidence>
<dbReference type="EMBL" id="BEXD01001968">
    <property type="protein sequence ID" value="GBB96513.1"/>
    <property type="molecule type" value="Genomic_DNA"/>
</dbReference>
<name>A0A2Z6R2D7_9GLOM</name>
<protein>
    <submittedName>
        <fullName evidence="1">Uncharacterized protein</fullName>
    </submittedName>
</protein>
<gene>
    <name evidence="1" type="ORF">RclHR1_02770015</name>
</gene>
<organism evidence="1 2">
    <name type="scientific">Rhizophagus clarus</name>
    <dbReference type="NCBI Taxonomy" id="94130"/>
    <lineage>
        <taxon>Eukaryota</taxon>
        <taxon>Fungi</taxon>
        <taxon>Fungi incertae sedis</taxon>
        <taxon>Mucoromycota</taxon>
        <taxon>Glomeromycotina</taxon>
        <taxon>Glomeromycetes</taxon>
        <taxon>Glomerales</taxon>
        <taxon>Glomeraceae</taxon>
        <taxon>Rhizophagus</taxon>
    </lineage>
</organism>
<dbReference type="Proteomes" id="UP000247702">
    <property type="component" value="Unassembled WGS sequence"/>
</dbReference>
<proteinExistence type="predicted"/>
<comment type="caution">
    <text evidence="1">The sequence shown here is derived from an EMBL/GenBank/DDBJ whole genome shotgun (WGS) entry which is preliminary data.</text>
</comment>
<dbReference type="AlphaFoldDB" id="A0A2Z6R2D7"/>
<evidence type="ECO:0000313" key="2">
    <source>
        <dbReference type="Proteomes" id="UP000247702"/>
    </source>
</evidence>
<sequence length="273" mass="32027">MIVVTEPCECRNLLDHILLTSIVLNSKSPSAFLSPDEKHDRLLELSKCCQTKSTTETIGIKCCQTKSMTGLLELRTIEVKSIWSRRLRHSQGSVTMIIYLKVKIAPVLFAYRNRKHNSSKVKLFYLTYGREARLPTDEPNEKEDESRIDQLLIELPNMRLKVKNKIEKLQKKQKDYYDKRNSKRKIYQIGDKILKYNAAKEKQWSGKLEEKWIGPYYIHKIMMNGSYKIKELNGQVLKTPINENLLKKYYDRENFEPMVIICEDTNFPGEDSL</sequence>